<dbReference type="Proteomes" id="UP001237642">
    <property type="component" value="Unassembled WGS sequence"/>
</dbReference>
<keyword evidence="6" id="KW-0022">Alpha-amylase inhibitor</keyword>
<dbReference type="PANTHER" id="PTHR32401">
    <property type="entry name" value="CONCANAVALIN A-LIKE LECTIN FAMILY PROTEIN"/>
    <property type="match status" value="1"/>
</dbReference>
<dbReference type="PANTHER" id="PTHR32401:SF16">
    <property type="entry name" value="CONCANAVALIN A-LIKE LECTIN FAMILY PROTEIN"/>
    <property type="match status" value="1"/>
</dbReference>
<keyword evidence="4" id="KW-0732">Signal</keyword>
<dbReference type="EMBL" id="JAUIZM010000002">
    <property type="protein sequence ID" value="KAK1396826.1"/>
    <property type="molecule type" value="Genomic_DNA"/>
</dbReference>
<keyword evidence="7" id="KW-1185">Reference proteome</keyword>
<sequence>MAATSHFRYLIFFSIFLLCFRSLAVASKSSFYFNNFIKDSNFMSQLALNGDSKVADNGLSLEITGSSVSGAGKIIFKTPIRLLEVKTKSLVSFSTNFSFSLSQVYGNGLTLFMVPVSSVGLLAETKVRLFSVEFDLSIDAKYGDATGSDIGGFVSVKVSNVSSVKLVLDRGEKLQAWIDYEASSKRLEVRLSKLGDIKPVDPVLSYSIDMALMWKEDEVLMGLGSSNGNSSQLCNVYSLGFSSRQVPHLMHSQPLDPEVHVEEKKVPTVRKRSDCLTKILAALIFGTACGALGAMFALFAWTIFGENGRAAILPEDYAVQPVKIEYKKFEVVVDKQMEGEKQ</sequence>
<feature type="signal peptide" evidence="4">
    <location>
        <begin position="1"/>
        <end position="26"/>
    </location>
</feature>
<dbReference type="CDD" id="cd06899">
    <property type="entry name" value="lectin_legume_LecRK_Arcelin_ConA"/>
    <property type="match status" value="1"/>
</dbReference>
<accession>A0AAD8N5S4</accession>
<feature type="chain" id="PRO_5042243384" evidence="4">
    <location>
        <begin position="27"/>
        <end position="342"/>
    </location>
</feature>
<evidence type="ECO:0000256" key="4">
    <source>
        <dbReference type="SAM" id="SignalP"/>
    </source>
</evidence>
<keyword evidence="3" id="KW-1133">Transmembrane helix</keyword>
<keyword evidence="2" id="KW-0430">Lectin</keyword>
<dbReference type="Gene3D" id="2.60.120.200">
    <property type="match status" value="1"/>
</dbReference>
<dbReference type="SUPFAM" id="SSF49899">
    <property type="entry name" value="Concanavalin A-like lectins/glucanases"/>
    <property type="match status" value="1"/>
</dbReference>
<evidence type="ECO:0000256" key="1">
    <source>
        <dbReference type="ARBA" id="ARBA00007606"/>
    </source>
</evidence>
<evidence type="ECO:0000313" key="6">
    <source>
        <dbReference type="EMBL" id="KAK1396826.1"/>
    </source>
</evidence>
<reference evidence="6" key="1">
    <citation type="submission" date="2023-02" db="EMBL/GenBank/DDBJ databases">
        <title>Genome of toxic invasive species Heracleum sosnowskyi carries increased number of genes despite the absence of recent whole-genome duplications.</title>
        <authorList>
            <person name="Schelkunov M."/>
            <person name="Shtratnikova V."/>
            <person name="Makarenko M."/>
            <person name="Klepikova A."/>
            <person name="Omelchenko D."/>
            <person name="Novikova G."/>
            <person name="Obukhova E."/>
            <person name="Bogdanov V."/>
            <person name="Penin A."/>
            <person name="Logacheva M."/>
        </authorList>
    </citation>
    <scope>NUCLEOTIDE SEQUENCE</scope>
    <source>
        <strain evidence="6">Hsosn_3</strain>
        <tissue evidence="6">Leaf</tissue>
    </source>
</reference>
<dbReference type="InterPro" id="IPR013320">
    <property type="entry name" value="ConA-like_dom_sf"/>
</dbReference>
<keyword evidence="3" id="KW-0812">Transmembrane</keyword>
<evidence type="ECO:0000256" key="3">
    <source>
        <dbReference type="SAM" id="Phobius"/>
    </source>
</evidence>
<dbReference type="Pfam" id="PF00139">
    <property type="entry name" value="Lectin_legB"/>
    <property type="match status" value="1"/>
</dbReference>
<comment type="caution">
    <text evidence="6">The sequence shown here is derived from an EMBL/GenBank/DDBJ whole genome shotgun (WGS) entry which is preliminary data.</text>
</comment>
<evidence type="ECO:0000313" key="7">
    <source>
        <dbReference type="Proteomes" id="UP001237642"/>
    </source>
</evidence>
<reference evidence="6" key="2">
    <citation type="submission" date="2023-05" db="EMBL/GenBank/DDBJ databases">
        <authorList>
            <person name="Schelkunov M.I."/>
        </authorList>
    </citation>
    <scope>NUCLEOTIDE SEQUENCE</scope>
    <source>
        <strain evidence="6">Hsosn_3</strain>
        <tissue evidence="6">Leaf</tissue>
    </source>
</reference>
<evidence type="ECO:0000259" key="5">
    <source>
        <dbReference type="Pfam" id="PF00139"/>
    </source>
</evidence>
<name>A0AAD8N5S4_9APIA</name>
<dbReference type="InterPro" id="IPR001220">
    <property type="entry name" value="Legume_lectin_dom"/>
</dbReference>
<feature type="transmembrane region" description="Helical" evidence="3">
    <location>
        <begin position="279"/>
        <end position="304"/>
    </location>
</feature>
<dbReference type="AlphaFoldDB" id="A0AAD8N5S4"/>
<comment type="similarity">
    <text evidence="1">Belongs to the leguminous lectin family.</text>
</comment>
<gene>
    <name evidence="6" type="ORF">POM88_006689</name>
</gene>
<keyword evidence="3" id="KW-0472">Membrane</keyword>
<proteinExistence type="inferred from homology"/>
<dbReference type="InterPro" id="IPR050258">
    <property type="entry name" value="Leguminous_Lectin"/>
</dbReference>
<dbReference type="GO" id="GO:0030246">
    <property type="term" value="F:carbohydrate binding"/>
    <property type="evidence" value="ECO:0007669"/>
    <property type="project" value="UniProtKB-KW"/>
</dbReference>
<feature type="domain" description="Legume lectin" evidence="5">
    <location>
        <begin position="29"/>
        <end position="253"/>
    </location>
</feature>
<organism evidence="6 7">
    <name type="scientific">Heracleum sosnowskyi</name>
    <dbReference type="NCBI Taxonomy" id="360622"/>
    <lineage>
        <taxon>Eukaryota</taxon>
        <taxon>Viridiplantae</taxon>
        <taxon>Streptophyta</taxon>
        <taxon>Embryophyta</taxon>
        <taxon>Tracheophyta</taxon>
        <taxon>Spermatophyta</taxon>
        <taxon>Magnoliopsida</taxon>
        <taxon>eudicotyledons</taxon>
        <taxon>Gunneridae</taxon>
        <taxon>Pentapetalae</taxon>
        <taxon>asterids</taxon>
        <taxon>campanulids</taxon>
        <taxon>Apiales</taxon>
        <taxon>Apiaceae</taxon>
        <taxon>Apioideae</taxon>
        <taxon>apioid superclade</taxon>
        <taxon>Tordylieae</taxon>
        <taxon>Tordyliinae</taxon>
        <taxon>Heracleum</taxon>
    </lineage>
</organism>
<dbReference type="GO" id="GO:0015066">
    <property type="term" value="F:alpha-amylase inhibitor activity"/>
    <property type="evidence" value="ECO:0007669"/>
    <property type="project" value="UniProtKB-KW"/>
</dbReference>
<evidence type="ECO:0000256" key="2">
    <source>
        <dbReference type="ARBA" id="ARBA00022734"/>
    </source>
</evidence>
<protein>
    <submittedName>
        <fullName evidence="6">Alpha-amylase inhibitor alpha subunit family protein</fullName>
    </submittedName>
</protein>